<proteinExistence type="predicted"/>
<dbReference type="AlphaFoldDB" id="A0A0F8YAB7"/>
<dbReference type="EMBL" id="LAZR01067708">
    <property type="protein sequence ID" value="KKK51039.1"/>
    <property type="molecule type" value="Genomic_DNA"/>
</dbReference>
<sequence length="186" mass="20871">MSDKVQNLIDAQEELYPTMYRGGGRPNIPASLIPELVEWLMSDRQYAGSDRQDIDSVGGVFYWFGECCEEYEGVTRTLTAALEAFNERDDKCKELAEELNNLPGGPLWPGGVKGDDKPEQQEVKPDLADGRIRGLLNCVRSCVRIVDNFLVVHQDQKPGADVLKSLKRRVESQYKMATKVAVYGSR</sequence>
<comment type="caution">
    <text evidence="1">The sequence shown here is derived from an EMBL/GenBank/DDBJ whole genome shotgun (WGS) entry which is preliminary data.</text>
</comment>
<accession>A0A0F8YAB7</accession>
<organism evidence="1">
    <name type="scientific">marine sediment metagenome</name>
    <dbReference type="NCBI Taxonomy" id="412755"/>
    <lineage>
        <taxon>unclassified sequences</taxon>
        <taxon>metagenomes</taxon>
        <taxon>ecological metagenomes</taxon>
    </lineage>
</organism>
<feature type="non-terminal residue" evidence="1">
    <location>
        <position position="186"/>
    </location>
</feature>
<reference evidence="1" key="1">
    <citation type="journal article" date="2015" name="Nature">
        <title>Complex archaea that bridge the gap between prokaryotes and eukaryotes.</title>
        <authorList>
            <person name="Spang A."/>
            <person name="Saw J.H."/>
            <person name="Jorgensen S.L."/>
            <person name="Zaremba-Niedzwiedzka K."/>
            <person name="Martijn J."/>
            <person name="Lind A.E."/>
            <person name="van Eijk R."/>
            <person name="Schleper C."/>
            <person name="Guy L."/>
            <person name="Ettema T.J."/>
        </authorList>
    </citation>
    <scope>NUCLEOTIDE SEQUENCE</scope>
</reference>
<name>A0A0F8YAB7_9ZZZZ</name>
<evidence type="ECO:0000313" key="1">
    <source>
        <dbReference type="EMBL" id="KKK51039.1"/>
    </source>
</evidence>
<protein>
    <submittedName>
        <fullName evidence="1">Uncharacterized protein</fullName>
    </submittedName>
</protein>
<gene>
    <name evidence="1" type="ORF">LCGC14_3118940</name>
</gene>